<dbReference type="KEGG" id="mees:MmiEs2_15530"/>
<evidence type="ECO:0000313" key="3">
    <source>
        <dbReference type="Proteomes" id="UP001302662"/>
    </source>
</evidence>
<accession>A0AA96VJ41</accession>
<organism evidence="2 3">
    <name type="scientific">Methanimicrococcus stummii</name>
    <dbReference type="NCBI Taxonomy" id="3028294"/>
    <lineage>
        <taxon>Archaea</taxon>
        <taxon>Methanobacteriati</taxon>
        <taxon>Methanobacteriota</taxon>
        <taxon>Stenosarchaea group</taxon>
        <taxon>Methanomicrobia</taxon>
        <taxon>Methanosarcinales</taxon>
        <taxon>Methanosarcinaceae</taxon>
        <taxon>Methanimicrococcus</taxon>
    </lineage>
</organism>
<sequence>MQSMQNISTKENVKKSTEIAPFGAAGTISQTKITIARLFMLTSIFGLACLITAL</sequence>
<keyword evidence="1" id="KW-0472">Membrane</keyword>
<dbReference type="GeneID" id="85198018"/>
<dbReference type="Proteomes" id="UP001302662">
    <property type="component" value="Chromosome"/>
</dbReference>
<gene>
    <name evidence="2" type="ORF">MmiEs2_15530</name>
</gene>
<protein>
    <submittedName>
        <fullName evidence="2">Uncharacterized protein</fullName>
    </submittedName>
</protein>
<keyword evidence="1" id="KW-0812">Transmembrane</keyword>
<evidence type="ECO:0000256" key="1">
    <source>
        <dbReference type="SAM" id="Phobius"/>
    </source>
</evidence>
<keyword evidence="1" id="KW-1133">Transmembrane helix</keyword>
<dbReference type="EMBL" id="CP131062">
    <property type="protein sequence ID" value="WNY29326.1"/>
    <property type="molecule type" value="Genomic_DNA"/>
</dbReference>
<feature type="transmembrane region" description="Helical" evidence="1">
    <location>
        <begin position="35"/>
        <end position="53"/>
    </location>
</feature>
<keyword evidence="3" id="KW-1185">Reference proteome</keyword>
<name>A0AA96VJ41_9EURY</name>
<proteinExistence type="predicted"/>
<reference evidence="2 3" key="1">
    <citation type="submission" date="2023-07" db="EMBL/GenBank/DDBJ databases">
        <title>Closed genome sequence of Methanimicrococcus sp. Es2.</title>
        <authorList>
            <person name="Protasov E."/>
            <person name="Platt K."/>
            <person name="Reeh H."/>
            <person name="Poehlein A."/>
            <person name="Daniel R."/>
            <person name="Brune A."/>
        </authorList>
    </citation>
    <scope>NUCLEOTIDE SEQUENCE [LARGE SCALE GENOMIC DNA]</scope>
    <source>
        <strain evidence="2 3">Es2</strain>
    </source>
</reference>
<evidence type="ECO:0000313" key="2">
    <source>
        <dbReference type="EMBL" id="WNY29326.1"/>
    </source>
</evidence>
<dbReference type="AlphaFoldDB" id="A0AA96VJ41"/>
<dbReference type="RefSeq" id="WP_316559308.1">
    <property type="nucleotide sequence ID" value="NZ_CP131062.1"/>
</dbReference>